<evidence type="ECO:0000313" key="11">
    <source>
        <dbReference type="EMBL" id="CAA9460161.1"/>
    </source>
</evidence>
<feature type="domain" description="Peptidase S26" evidence="10">
    <location>
        <begin position="70"/>
        <end position="226"/>
    </location>
</feature>
<evidence type="ECO:0000256" key="5">
    <source>
        <dbReference type="ARBA" id="ARBA00022670"/>
    </source>
</evidence>
<dbReference type="PANTHER" id="PTHR43390:SF1">
    <property type="entry name" value="CHLOROPLAST PROCESSING PEPTIDASE"/>
    <property type="match status" value="1"/>
</dbReference>
<reference evidence="11" key="1">
    <citation type="submission" date="2020-02" db="EMBL/GenBank/DDBJ databases">
        <authorList>
            <person name="Meier V. D."/>
        </authorList>
    </citation>
    <scope>NUCLEOTIDE SEQUENCE</scope>
    <source>
        <strain evidence="11">AVDCRST_MAG14</strain>
    </source>
</reference>
<evidence type="ECO:0000256" key="8">
    <source>
        <dbReference type="RuleBase" id="RU362042"/>
    </source>
</evidence>
<organism evidence="11">
    <name type="scientific">uncultured Rubrobacteraceae bacterium</name>
    <dbReference type="NCBI Taxonomy" id="349277"/>
    <lineage>
        <taxon>Bacteria</taxon>
        <taxon>Bacillati</taxon>
        <taxon>Actinomycetota</taxon>
        <taxon>Rubrobacteria</taxon>
        <taxon>Rubrobacterales</taxon>
        <taxon>Rubrobacteraceae</taxon>
        <taxon>environmental samples</taxon>
    </lineage>
</organism>
<comment type="subcellular location">
    <subcellularLocation>
        <location evidence="2">Cell membrane</location>
        <topology evidence="2">Single-pass type II membrane protein</topology>
    </subcellularLocation>
    <subcellularLocation>
        <location evidence="8">Membrane</location>
        <topology evidence="8">Single-pass type II membrane protein</topology>
    </subcellularLocation>
</comment>
<dbReference type="InterPro" id="IPR019533">
    <property type="entry name" value="Peptidase_S26"/>
</dbReference>
<gene>
    <name evidence="11" type="ORF">AVDCRST_MAG14-2297</name>
</gene>
<evidence type="ECO:0000259" key="10">
    <source>
        <dbReference type="Pfam" id="PF10502"/>
    </source>
</evidence>
<dbReference type="PANTHER" id="PTHR43390">
    <property type="entry name" value="SIGNAL PEPTIDASE I"/>
    <property type="match status" value="1"/>
</dbReference>
<evidence type="ECO:0000256" key="4">
    <source>
        <dbReference type="ARBA" id="ARBA00013208"/>
    </source>
</evidence>
<keyword evidence="6 8" id="KW-0378">Hydrolase</keyword>
<keyword evidence="8" id="KW-0812">Transmembrane</keyword>
<dbReference type="GO" id="GO:0005886">
    <property type="term" value="C:plasma membrane"/>
    <property type="evidence" value="ECO:0007669"/>
    <property type="project" value="UniProtKB-SubCell"/>
</dbReference>
<dbReference type="InterPro" id="IPR000223">
    <property type="entry name" value="Pept_S26A_signal_pept_1"/>
</dbReference>
<dbReference type="AlphaFoldDB" id="A0A6J4RAI2"/>
<feature type="active site" evidence="7">
    <location>
        <position position="100"/>
    </location>
</feature>
<keyword evidence="8" id="KW-0472">Membrane</keyword>
<protein>
    <recommendedName>
        <fullName evidence="4 8">Signal peptidase I</fullName>
        <ecNumber evidence="4 8">3.4.21.89</ecNumber>
    </recommendedName>
</protein>
<evidence type="ECO:0000256" key="3">
    <source>
        <dbReference type="ARBA" id="ARBA00009370"/>
    </source>
</evidence>
<feature type="active site" evidence="7">
    <location>
        <position position="144"/>
    </location>
</feature>
<comment type="catalytic activity">
    <reaction evidence="1 8">
        <text>Cleavage of hydrophobic, N-terminal signal or leader sequences from secreted and periplasmic proteins.</text>
        <dbReference type="EC" id="3.4.21.89"/>
    </reaction>
</comment>
<feature type="transmembrane region" description="Helical" evidence="8">
    <location>
        <begin position="71"/>
        <end position="91"/>
    </location>
</feature>
<dbReference type="PROSITE" id="PS00501">
    <property type="entry name" value="SPASE_I_1"/>
    <property type="match status" value="1"/>
</dbReference>
<dbReference type="InterPro" id="IPR019756">
    <property type="entry name" value="Pept_S26A_signal_pept_1_Ser-AS"/>
</dbReference>
<dbReference type="EC" id="3.4.21.89" evidence="4 8"/>
<dbReference type="SUPFAM" id="SSF51306">
    <property type="entry name" value="LexA/Signal peptidase"/>
    <property type="match status" value="1"/>
</dbReference>
<name>A0A6J4RAI2_9ACTN</name>
<sequence length="234" mass="26360">MREEEVPESRRELRRQRRKERGLAGLIARLRVPGRSKKGAEKLPPGEAVPKSRRELRAERRKKKGSGPAEFVVTIIVAFVLVFGVVQPFIVQAFRIPSASMVPTLEIKDRILANKFIYRFAEPERGDIVVFDSVENGDDDTLIKRVVGLEGDEIRVQGGLLFVNGEPQEEPYLNEEESFRGYYGPATVPEDHVFVMGDNRGNSADSRVFGPVPLDNIKGEAFVRFWPISKIGDL</sequence>
<dbReference type="InterPro" id="IPR036286">
    <property type="entry name" value="LexA/Signal_pep-like_sf"/>
</dbReference>
<evidence type="ECO:0000256" key="2">
    <source>
        <dbReference type="ARBA" id="ARBA00004401"/>
    </source>
</evidence>
<keyword evidence="8" id="KW-1133">Transmembrane helix</keyword>
<dbReference type="Gene3D" id="2.10.109.10">
    <property type="entry name" value="Umud Fragment, subunit A"/>
    <property type="match status" value="1"/>
</dbReference>
<dbReference type="InterPro" id="IPR019758">
    <property type="entry name" value="Pept_S26A_signal_pept_1_CS"/>
</dbReference>
<dbReference type="EMBL" id="CADCVG010000093">
    <property type="protein sequence ID" value="CAA9460161.1"/>
    <property type="molecule type" value="Genomic_DNA"/>
</dbReference>
<accession>A0A6J4RAI2</accession>
<dbReference type="Pfam" id="PF10502">
    <property type="entry name" value="Peptidase_S26"/>
    <property type="match status" value="1"/>
</dbReference>
<dbReference type="GO" id="GO:0009003">
    <property type="term" value="F:signal peptidase activity"/>
    <property type="evidence" value="ECO:0007669"/>
    <property type="project" value="UniProtKB-EC"/>
</dbReference>
<evidence type="ECO:0000256" key="6">
    <source>
        <dbReference type="ARBA" id="ARBA00022801"/>
    </source>
</evidence>
<dbReference type="GO" id="GO:0004252">
    <property type="term" value="F:serine-type endopeptidase activity"/>
    <property type="evidence" value="ECO:0007669"/>
    <property type="project" value="InterPro"/>
</dbReference>
<proteinExistence type="inferred from homology"/>
<keyword evidence="5 8" id="KW-0645">Protease</keyword>
<feature type="region of interest" description="Disordered" evidence="9">
    <location>
        <begin position="32"/>
        <end position="62"/>
    </location>
</feature>
<comment type="similarity">
    <text evidence="3 8">Belongs to the peptidase S26 family.</text>
</comment>
<dbReference type="GO" id="GO:0006465">
    <property type="term" value="P:signal peptide processing"/>
    <property type="evidence" value="ECO:0007669"/>
    <property type="project" value="InterPro"/>
</dbReference>
<dbReference type="CDD" id="cd06530">
    <property type="entry name" value="S26_SPase_I"/>
    <property type="match status" value="1"/>
</dbReference>
<evidence type="ECO:0000256" key="7">
    <source>
        <dbReference type="PIRSR" id="PIRSR600223-1"/>
    </source>
</evidence>
<evidence type="ECO:0000256" key="9">
    <source>
        <dbReference type="SAM" id="MobiDB-lite"/>
    </source>
</evidence>
<dbReference type="PRINTS" id="PR00727">
    <property type="entry name" value="LEADERPTASE"/>
</dbReference>
<dbReference type="PROSITE" id="PS00761">
    <property type="entry name" value="SPASE_I_3"/>
    <property type="match status" value="1"/>
</dbReference>
<dbReference type="NCBIfam" id="TIGR02227">
    <property type="entry name" value="sigpep_I_bact"/>
    <property type="match status" value="1"/>
</dbReference>
<evidence type="ECO:0000256" key="1">
    <source>
        <dbReference type="ARBA" id="ARBA00000677"/>
    </source>
</evidence>